<dbReference type="Proteomes" id="UP001152795">
    <property type="component" value="Unassembled WGS sequence"/>
</dbReference>
<keyword evidence="2" id="KW-1185">Reference proteome</keyword>
<reference evidence="1" key="1">
    <citation type="submission" date="2020-04" db="EMBL/GenBank/DDBJ databases">
        <authorList>
            <person name="Alioto T."/>
            <person name="Alioto T."/>
            <person name="Gomez Garrido J."/>
        </authorList>
    </citation>
    <scope>NUCLEOTIDE SEQUENCE</scope>
    <source>
        <strain evidence="1">A484AB</strain>
    </source>
</reference>
<dbReference type="SUPFAM" id="SSF56672">
    <property type="entry name" value="DNA/RNA polymerases"/>
    <property type="match status" value="1"/>
</dbReference>
<accession>A0A7D9K3S6</accession>
<name>A0A7D9K3S6_PARCT</name>
<evidence type="ECO:0000313" key="1">
    <source>
        <dbReference type="EMBL" id="CAB4040964.1"/>
    </source>
</evidence>
<dbReference type="Pfam" id="PF00078">
    <property type="entry name" value="RVT_1"/>
    <property type="match status" value="1"/>
</dbReference>
<dbReference type="PANTHER" id="PTHR33332">
    <property type="entry name" value="REVERSE TRANSCRIPTASE DOMAIN-CONTAINING PROTEIN"/>
    <property type="match status" value="1"/>
</dbReference>
<comment type="caution">
    <text evidence="1">The sequence shown here is derived from an EMBL/GenBank/DDBJ whole genome shotgun (WGS) entry which is preliminary data.</text>
</comment>
<sequence length="620" mass="71553">MRKAEAEYWKSEFDNATNSNEFWKVVKKVHRKTKSIKIGPLEDDLGNVQTDEKEKAELMNNYFATVGEKLAEAFPAQIESEQFILRITPSIDELKIDDKLLVNQIKTINPDKASGPDDIKPKDFNIAGEALIDGLRIVFKKSRETRKLPQAWKKGKLKAAFKKGNTTKRSNYRPLTMLSLPSKMLEKHVSQQIDEHINQHNLSNDKQWGYKRGRSTELLLLNLTEHWKMALDSGKTVGILFIDFKKAFDSVNHTILMGKIQGKGIAGEVYEWLKDYLTDRQQFTDLNGLYSSSRTVKYGVPQGSLLGPRLFKIYVDDLPDNVSEGWVYMFADDTTGYDIGDNIDVATDKLNQMAGEIYEWCRKNKITAHIGKTEAMILSQQPFYGPVKPICFGNEQIKLVTTTQSLGVTIDNRLTWKEQHKKVIKSFSAKLSQLKRMKYLPRYVLEEIYHKAIIPNVTYGILVWGTCSPSLMDDLENHHVRAAKMIYNIRQDNLTNEQILEKVDWKPIGDIYKKRILTLMHDVYYMNVPQDLQNLFTQTVRIGRRKQNFNLVRCKTEKGRTSLRYRGPIAWNQLDNDTKAIVNKIAFKTKIRNSPNLDSINFLKEAAVNNNKNTKDFKYF</sequence>
<protein>
    <submittedName>
        <fullName evidence="1">Uncharacterized protein</fullName>
    </submittedName>
</protein>
<dbReference type="CDD" id="cd01650">
    <property type="entry name" value="RT_nLTR_like"/>
    <property type="match status" value="1"/>
</dbReference>
<organism evidence="1 2">
    <name type="scientific">Paramuricea clavata</name>
    <name type="common">Red gorgonian</name>
    <name type="synonym">Violescent sea-whip</name>
    <dbReference type="NCBI Taxonomy" id="317549"/>
    <lineage>
        <taxon>Eukaryota</taxon>
        <taxon>Metazoa</taxon>
        <taxon>Cnidaria</taxon>
        <taxon>Anthozoa</taxon>
        <taxon>Octocorallia</taxon>
        <taxon>Malacalcyonacea</taxon>
        <taxon>Plexauridae</taxon>
        <taxon>Paramuricea</taxon>
    </lineage>
</organism>
<dbReference type="AlphaFoldDB" id="A0A7D9K3S6"/>
<dbReference type="EMBL" id="CACRXK020027545">
    <property type="protein sequence ID" value="CAB4040964.1"/>
    <property type="molecule type" value="Genomic_DNA"/>
</dbReference>
<dbReference type="InterPro" id="IPR043502">
    <property type="entry name" value="DNA/RNA_pol_sf"/>
</dbReference>
<dbReference type="PROSITE" id="PS50878">
    <property type="entry name" value="RT_POL"/>
    <property type="match status" value="1"/>
</dbReference>
<dbReference type="InterPro" id="IPR000477">
    <property type="entry name" value="RT_dom"/>
</dbReference>
<dbReference type="OrthoDB" id="5953030at2759"/>
<proteinExistence type="predicted"/>
<gene>
    <name evidence="1" type="ORF">PACLA_8A079894</name>
</gene>
<evidence type="ECO:0000313" key="2">
    <source>
        <dbReference type="Proteomes" id="UP001152795"/>
    </source>
</evidence>